<name>A0A1G8C0E4_BACOV</name>
<reference evidence="1 2" key="1">
    <citation type="submission" date="2016-10" db="EMBL/GenBank/DDBJ databases">
        <authorList>
            <person name="de Groot N.N."/>
        </authorList>
    </citation>
    <scope>NUCLEOTIDE SEQUENCE [LARGE SCALE GENOMIC DNA]</scope>
    <source>
        <strain evidence="1 2">NLAE-zl-C57</strain>
    </source>
</reference>
<evidence type="ECO:0000313" key="2">
    <source>
        <dbReference type="Proteomes" id="UP000181870"/>
    </source>
</evidence>
<accession>A0A1G8C0E4</accession>
<evidence type="ECO:0000313" key="1">
    <source>
        <dbReference type="EMBL" id="SDH38855.1"/>
    </source>
</evidence>
<dbReference type="EMBL" id="FNDO01000005">
    <property type="protein sequence ID" value="SDH38855.1"/>
    <property type="molecule type" value="Genomic_DNA"/>
</dbReference>
<gene>
    <name evidence="1" type="ORF">SAMN05192582_100546</name>
</gene>
<dbReference type="Proteomes" id="UP000181870">
    <property type="component" value="Unassembled WGS sequence"/>
</dbReference>
<organism evidence="1 2">
    <name type="scientific">Bacteroides ovatus</name>
    <dbReference type="NCBI Taxonomy" id="28116"/>
    <lineage>
        <taxon>Bacteria</taxon>
        <taxon>Pseudomonadati</taxon>
        <taxon>Bacteroidota</taxon>
        <taxon>Bacteroidia</taxon>
        <taxon>Bacteroidales</taxon>
        <taxon>Bacteroidaceae</taxon>
        <taxon>Bacteroides</taxon>
    </lineage>
</organism>
<proteinExistence type="predicted"/>
<dbReference type="AlphaFoldDB" id="A0A1G8C0E4"/>
<sequence>MKITRRDPVEFIKYVLLFIKWNPDSPVGNADGYCSPCLSAGNRQFGFLFRVLHSIIYQVTDDVAEMRTVCNNNKRFRFNVQFDMYRLVRF</sequence>
<protein>
    <submittedName>
        <fullName evidence="1">Uncharacterized protein</fullName>
    </submittedName>
</protein>